<dbReference type="InterPro" id="IPR005119">
    <property type="entry name" value="LysR_subst-bd"/>
</dbReference>
<dbReference type="Pfam" id="PF00126">
    <property type="entry name" value="HTH_1"/>
    <property type="match status" value="1"/>
</dbReference>
<dbReference type="OrthoDB" id="9815676at2"/>
<dbReference type="InterPro" id="IPR058163">
    <property type="entry name" value="LysR-type_TF_proteobact-type"/>
</dbReference>
<dbReference type="FunFam" id="1.10.10.10:FF:000001">
    <property type="entry name" value="LysR family transcriptional regulator"/>
    <property type="match status" value="1"/>
</dbReference>
<dbReference type="InterPro" id="IPR036390">
    <property type="entry name" value="WH_DNA-bd_sf"/>
</dbReference>
<dbReference type="GO" id="GO:0003700">
    <property type="term" value="F:DNA-binding transcription factor activity"/>
    <property type="evidence" value="ECO:0007669"/>
    <property type="project" value="InterPro"/>
</dbReference>
<evidence type="ECO:0000313" key="6">
    <source>
        <dbReference type="EMBL" id="ATX75968.1"/>
    </source>
</evidence>
<dbReference type="RefSeq" id="WP_100256343.1">
    <property type="nucleotide sequence ID" value="NZ_CP011797.1"/>
</dbReference>
<dbReference type="Gene3D" id="1.10.10.10">
    <property type="entry name" value="Winged helix-like DNA-binding domain superfamily/Winged helix DNA-binding domain"/>
    <property type="match status" value="1"/>
</dbReference>
<dbReference type="Gene3D" id="3.40.190.290">
    <property type="match status" value="1"/>
</dbReference>
<dbReference type="PROSITE" id="PS50931">
    <property type="entry name" value="HTH_LYSR"/>
    <property type="match status" value="1"/>
</dbReference>
<proteinExistence type="inferred from homology"/>
<accession>A0A2K8KM94</accession>
<feature type="domain" description="HTH lysR-type" evidence="5">
    <location>
        <begin position="1"/>
        <end position="59"/>
    </location>
</feature>
<dbReference type="SUPFAM" id="SSF53850">
    <property type="entry name" value="Periplasmic binding protein-like II"/>
    <property type="match status" value="1"/>
</dbReference>
<dbReference type="AlphaFoldDB" id="A0A2K8KM94"/>
<evidence type="ECO:0000256" key="1">
    <source>
        <dbReference type="ARBA" id="ARBA00009437"/>
    </source>
</evidence>
<gene>
    <name evidence="6" type="ORF">REIFOR_00800</name>
</gene>
<dbReference type="PANTHER" id="PTHR30537:SF5">
    <property type="entry name" value="HTH-TYPE TRANSCRIPTIONAL ACTIVATOR TTDR-RELATED"/>
    <property type="match status" value="1"/>
</dbReference>
<evidence type="ECO:0000256" key="4">
    <source>
        <dbReference type="ARBA" id="ARBA00023163"/>
    </source>
</evidence>
<keyword evidence="2" id="KW-0805">Transcription regulation</keyword>
<evidence type="ECO:0000256" key="3">
    <source>
        <dbReference type="ARBA" id="ARBA00023125"/>
    </source>
</evidence>
<dbReference type="Proteomes" id="UP000229757">
    <property type="component" value="Chromosome"/>
</dbReference>
<keyword evidence="3" id="KW-0238">DNA-binding</keyword>
<dbReference type="GO" id="GO:0003677">
    <property type="term" value="F:DNA binding"/>
    <property type="evidence" value="ECO:0007669"/>
    <property type="project" value="UniProtKB-KW"/>
</dbReference>
<dbReference type="PANTHER" id="PTHR30537">
    <property type="entry name" value="HTH-TYPE TRANSCRIPTIONAL REGULATOR"/>
    <property type="match status" value="1"/>
</dbReference>
<protein>
    <submittedName>
        <fullName evidence="6">Transcriptional regulator, LysR family</fullName>
    </submittedName>
</protein>
<keyword evidence="4" id="KW-0804">Transcription</keyword>
<comment type="similarity">
    <text evidence="1">Belongs to the LysR transcriptional regulatory family.</text>
</comment>
<dbReference type="KEGG" id="rfo:REIFOR_00800"/>
<organism evidence="6 7">
    <name type="scientific">Reinekea forsetii</name>
    <dbReference type="NCBI Taxonomy" id="1336806"/>
    <lineage>
        <taxon>Bacteria</taxon>
        <taxon>Pseudomonadati</taxon>
        <taxon>Pseudomonadota</taxon>
        <taxon>Gammaproteobacteria</taxon>
        <taxon>Oceanospirillales</taxon>
        <taxon>Saccharospirillaceae</taxon>
        <taxon>Reinekea</taxon>
    </lineage>
</organism>
<reference evidence="6 7" key="1">
    <citation type="journal article" date="2017" name="Environ. Microbiol.">
        <title>Genomic and physiological analyses of 'Reinekea forsetii' reveal a versatile opportunistic lifestyle during spring algae blooms.</title>
        <authorList>
            <person name="Avci B."/>
            <person name="Hahnke R.L."/>
            <person name="Chafee M."/>
            <person name="Fischer T."/>
            <person name="Gruber-Vodicka H."/>
            <person name="Tegetmeyer H.E."/>
            <person name="Harder J."/>
            <person name="Fuchs B.M."/>
            <person name="Amann R.I."/>
            <person name="Teeling H."/>
        </authorList>
    </citation>
    <scope>NUCLEOTIDE SEQUENCE [LARGE SCALE GENOMIC DNA]</scope>
    <source>
        <strain evidence="6 7">Hel1_31_D35</strain>
    </source>
</reference>
<dbReference type="InterPro" id="IPR000847">
    <property type="entry name" value="LysR_HTH_N"/>
</dbReference>
<name>A0A2K8KM94_9GAMM</name>
<evidence type="ECO:0000256" key="2">
    <source>
        <dbReference type="ARBA" id="ARBA00023015"/>
    </source>
</evidence>
<dbReference type="InterPro" id="IPR036388">
    <property type="entry name" value="WH-like_DNA-bd_sf"/>
</dbReference>
<sequence>MDQLRALNYFIAVAETGNFTEAARRFSVPASSVSRRIADLEQQLGANLFQRSTRVVKLTEVGRNYLKQVRPLVAQLAQTNESVRAYQTEPMGILRISSMVGFGELMLLPLLDEFAKRYPKVILDISLTDELSTLNRDDIDIAIRGGYAPNERVVAIKLLDNRFFAVAAPTYLARVGVPDHPAELRQHAGLYFRTPTGPTPWLSYFDQQWQDVSAPAVGISNNGTWLMAQTLAGAGIVLLPKWVTEPYLARGELILLDLQPSVTITSHPDASVFLLYQKHRYLVPKIKSAVDFLVDRIAQTTATA</sequence>
<keyword evidence="7" id="KW-1185">Reference proteome</keyword>
<dbReference type="SUPFAM" id="SSF46785">
    <property type="entry name" value="Winged helix' DNA-binding domain"/>
    <property type="match status" value="1"/>
</dbReference>
<dbReference type="EMBL" id="CP011797">
    <property type="protein sequence ID" value="ATX75968.1"/>
    <property type="molecule type" value="Genomic_DNA"/>
</dbReference>
<evidence type="ECO:0000259" key="5">
    <source>
        <dbReference type="PROSITE" id="PS50931"/>
    </source>
</evidence>
<dbReference type="CDD" id="cd08422">
    <property type="entry name" value="PBP2_CrgA_like"/>
    <property type="match status" value="1"/>
</dbReference>
<dbReference type="Pfam" id="PF03466">
    <property type="entry name" value="LysR_substrate"/>
    <property type="match status" value="1"/>
</dbReference>
<evidence type="ECO:0000313" key="7">
    <source>
        <dbReference type="Proteomes" id="UP000229757"/>
    </source>
</evidence>